<feature type="compositionally biased region" description="Basic and acidic residues" evidence="1">
    <location>
        <begin position="43"/>
        <end position="55"/>
    </location>
</feature>
<keyword evidence="3" id="KW-1185">Reference proteome</keyword>
<sequence>MEDEASTYQVSTALTLCDPTWNYDTNKGKQLESDPASLPPKLPKRDDMSARKMKENQLLPQPEEPWKINNLSLPKKWIIDNVRPYLGDKLFERVQSGMGLQVRVHDRATNTMHYVNFTCWYR</sequence>
<protein>
    <submittedName>
        <fullName evidence="2">B3 domain-containing protein</fullName>
    </submittedName>
</protein>
<dbReference type="OrthoDB" id="1143633at2759"/>
<feature type="region of interest" description="Disordered" evidence="1">
    <location>
        <begin position="26"/>
        <end position="61"/>
    </location>
</feature>
<evidence type="ECO:0000313" key="2">
    <source>
        <dbReference type="EMBL" id="KAB2625585.1"/>
    </source>
</evidence>
<evidence type="ECO:0000256" key="1">
    <source>
        <dbReference type="SAM" id="MobiDB-lite"/>
    </source>
</evidence>
<dbReference type="Proteomes" id="UP000327157">
    <property type="component" value="Chromosome 16"/>
</dbReference>
<evidence type="ECO:0000313" key="3">
    <source>
        <dbReference type="Proteomes" id="UP000327157"/>
    </source>
</evidence>
<proteinExistence type="predicted"/>
<reference evidence="3" key="2">
    <citation type="submission" date="2019-10" db="EMBL/GenBank/DDBJ databases">
        <title>A de novo genome assembly of a pear dwarfing rootstock.</title>
        <authorList>
            <person name="Wang F."/>
            <person name="Wang J."/>
            <person name="Li S."/>
            <person name="Zhang Y."/>
            <person name="Fang M."/>
            <person name="Ma L."/>
            <person name="Zhao Y."/>
            <person name="Jiang S."/>
        </authorList>
    </citation>
    <scope>NUCLEOTIDE SEQUENCE [LARGE SCALE GENOMIC DNA]</scope>
</reference>
<name>A0A5N5HCJ3_9ROSA</name>
<gene>
    <name evidence="2" type="ORF">D8674_017245</name>
</gene>
<organism evidence="2 3">
    <name type="scientific">Pyrus ussuriensis x Pyrus communis</name>
    <dbReference type="NCBI Taxonomy" id="2448454"/>
    <lineage>
        <taxon>Eukaryota</taxon>
        <taxon>Viridiplantae</taxon>
        <taxon>Streptophyta</taxon>
        <taxon>Embryophyta</taxon>
        <taxon>Tracheophyta</taxon>
        <taxon>Spermatophyta</taxon>
        <taxon>Magnoliopsida</taxon>
        <taxon>eudicotyledons</taxon>
        <taxon>Gunneridae</taxon>
        <taxon>Pentapetalae</taxon>
        <taxon>rosids</taxon>
        <taxon>fabids</taxon>
        <taxon>Rosales</taxon>
        <taxon>Rosaceae</taxon>
        <taxon>Amygdaloideae</taxon>
        <taxon>Maleae</taxon>
        <taxon>Pyrus</taxon>
    </lineage>
</organism>
<reference evidence="2 3" key="1">
    <citation type="submission" date="2019-09" db="EMBL/GenBank/DDBJ databases">
        <authorList>
            <person name="Ou C."/>
        </authorList>
    </citation>
    <scope>NUCLEOTIDE SEQUENCE [LARGE SCALE GENOMIC DNA]</scope>
    <source>
        <strain evidence="2">S2</strain>
        <tissue evidence="2">Leaf</tissue>
    </source>
</reference>
<dbReference type="AlphaFoldDB" id="A0A5N5HCJ3"/>
<reference evidence="2 3" key="3">
    <citation type="submission" date="2019-11" db="EMBL/GenBank/DDBJ databases">
        <title>A de novo genome assembly of a pear dwarfing rootstock.</title>
        <authorList>
            <person name="Wang F."/>
            <person name="Wang J."/>
            <person name="Li S."/>
            <person name="Zhang Y."/>
            <person name="Fang M."/>
            <person name="Ma L."/>
            <person name="Zhao Y."/>
            <person name="Jiang S."/>
        </authorList>
    </citation>
    <scope>NUCLEOTIDE SEQUENCE [LARGE SCALE GENOMIC DNA]</scope>
    <source>
        <strain evidence="2">S2</strain>
        <tissue evidence="2">Leaf</tissue>
    </source>
</reference>
<dbReference type="EMBL" id="SMOL01000160">
    <property type="protein sequence ID" value="KAB2625585.1"/>
    <property type="molecule type" value="Genomic_DNA"/>
</dbReference>
<accession>A0A5N5HCJ3</accession>
<comment type="caution">
    <text evidence="2">The sequence shown here is derived from an EMBL/GenBank/DDBJ whole genome shotgun (WGS) entry which is preliminary data.</text>
</comment>